<dbReference type="InterPro" id="IPR000156">
    <property type="entry name" value="Ran_bind_dom"/>
</dbReference>
<dbReference type="SMR" id="A2FBG1"/>
<reference evidence="3" key="1">
    <citation type="submission" date="2006-10" db="EMBL/GenBank/DDBJ databases">
        <authorList>
            <person name="Amadeo P."/>
            <person name="Zhao Q."/>
            <person name="Wortman J."/>
            <person name="Fraser-Liggett C."/>
            <person name="Carlton J."/>
        </authorList>
    </citation>
    <scope>NUCLEOTIDE SEQUENCE</scope>
    <source>
        <strain evidence="3">G3</strain>
    </source>
</reference>
<evidence type="ECO:0000259" key="2">
    <source>
        <dbReference type="PROSITE" id="PS50196"/>
    </source>
</evidence>
<gene>
    <name evidence="3" type="ORF">TVAG_080080</name>
</gene>
<evidence type="ECO:0000313" key="3">
    <source>
        <dbReference type="EMBL" id="EAX97748.1"/>
    </source>
</evidence>
<dbReference type="SUPFAM" id="SSF50729">
    <property type="entry name" value="PH domain-like"/>
    <property type="match status" value="1"/>
</dbReference>
<keyword evidence="4" id="KW-1185">Reference proteome</keyword>
<dbReference type="GO" id="GO:0005643">
    <property type="term" value="C:nuclear pore"/>
    <property type="evidence" value="ECO:0000318"/>
    <property type="project" value="GO_Central"/>
</dbReference>
<feature type="compositionally biased region" description="Basic and acidic residues" evidence="1">
    <location>
        <begin position="235"/>
        <end position="247"/>
    </location>
</feature>
<feature type="region of interest" description="Disordered" evidence="1">
    <location>
        <begin position="233"/>
        <end position="252"/>
    </location>
</feature>
<dbReference type="PROSITE" id="PS50196">
    <property type="entry name" value="RANBD1"/>
    <property type="match status" value="1"/>
</dbReference>
<dbReference type="InterPro" id="IPR011993">
    <property type="entry name" value="PH-like_dom_sf"/>
</dbReference>
<dbReference type="Proteomes" id="UP000001542">
    <property type="component" value="Unassembled WGS sequence"/>
</dbReference>
<reference evidence="3" key="2">
    <citation type="journal article" date="2007" name="Science">
        <title>Draft genome sequence of the sexually transmitted pathogen Trichomonas vaginalis.</title>
        <authorList>
            <person name="Carlton J.M."/>
            <person name="Hirt R.P."/>
            <person name="Silva J.C."/>
            <person name="Delcher A.L."/>
            <person name="Schatz M."/>
            <person name="Zhao Q."/>
            <person name="Wortman J.R."/>
            <person name="Bidwell S.L."/>
            <person name="Alsmark U.C.M."/>
            <person name="Besteiro S."/>
            <person name="Sicheritz-Ponten T."/>
            <person name="Noel C.J."/>
            <person name="Dacks J.B."/>
            <person name="Foster P.G."/>
            <person name="Simillion C."/>
            <person name="Van de Peer Y."/>
            <person name="Miranda-Saavedra D."/>
            <person name="Barton G.J."/>
            <person name="Westrop G.D."/>
            <person name="Mueller S."/>
            <person name="Dessi D."/>
            <person name="Fiori P.L."/>
            <person name="Ren Q."/>
            <person name="Paulsen I."/>
            <person name="Zhang H."/>
            <person name="Bastida-Corcuera F.D."/>
            <person name="Simoes-Barbosa A."/>
            <person name="Brown M.T."/>
            <person name="Hayes R.D."/>
            <person name="Mukherjee M."/>
            <person name="Okumura C.Y."/>
            <person name="Schneider R."/>
            <person name="Smith A.J."/>
            <person name="Vanacova S."/>
            <person name="Villalvazo M."/>
            <person name="Haas B.J."/>
            <person name="Pertea M."/>
            <person name="Feldblyum T.V."/>
            <person name="Utterback T.R."/>
            <person name="Shu C.L."/>
            <person name="Osoegawa K."/>
            <person name="de Jong P.J."/>
            <person name="Hrdy I."/>
            <person name="Horvathova L."/>
            <person name="Zubacova Z."/>
            <person name="Dolezal P."/>
            <person name="Malik S.B."/>
            <person name="Logsdon J.M. Jr."/>
            <person name="Henze K."/>
            <person name="Gupta A."/>
            <person name="Wang C.C."/>
            <person name="Dunne R.L."/>
            <person name="Upcroft J.A."/>
            <person name="Upcroft P."/>
            <person name="White O."/>
            <person name="Salzberg S.L."/>
            <person name="Tang P."/>
            <person name="Chiu C.-H."/>
            <person name="Lee Y.-S."/>
            <person name="Embley T.M."/>
            <person name="Coombs G.H."/>
            <person name="Mottram J.C."/>
            <person name="Tachezy J."/>
            <person name="Fraser-Liggett C.M."/>
            <person name="Johnson P.J."/>
        </authorList>
    </citation>
    <scope>NUCLEOTIDE SEQUENCE [LARGE SCALE GENOMIC DNA]</scope>
    <source>
        <strain evidence="3">G3</strain>
    </source>
</reference>
<evidence type="ECO:0000256" key="1">
    <source>
        <dbReference type="SAM" id="MobiDB-lite"/>
    </source>
</evidence>
<dbReference type="AlphaFoldDB" id="A2FBG1"/>
<dbReference type="Gene3D" id="2.30.29.30">
    <property type="entry name" value="Pleckstrin-homology domain (PH domain)/Phosphotyrosine-binding domain (PTB)"/>
    <property type="match status" value="1"/>
</dbReference>
<dbReference type="STRING" id="5722.A2FBG1"/>
<dbReference type="Pfam" id="PF00638">
    <property type="entry name" value="Ran_BP1"/>
    <property type="match status" value="1"/>
</dbReference>
<dbReference type="VEuPathDB" id="TrichDB:TVAG_080080"/>
<dbReference type="SMART" id="SM00160">
    <property type="entry name" value="RanBD"/>
    <property type="match status" value="1"/>
</dbReference>
<accession>A2FBG1</accession>
<dbReference type="OrthoDB" id="185618at2759"/>
<dbReference type="InterPro" id="IPR045255">
    <property type="entry name" value="RanBP1-like"/>
</dbReference>
<dbReference type="GO" id="GO:0005737">
    <property type="term" value="C:cytoplasm"/>
    <property type="evidence" value="ECO:0000318"/>
    <property type="project" value="GO_Central"/>
</dbReference>
<dbReference type="KEGG" id="tva:4755536"/>
<sequence>MTEQTYVEFTLQNEENLQPVEGKTYVSNYRYNAENNTYWQNIGCDKIEFQNNIFKIKKLIWVCILEWTEPLPLHQRSVRVFAFQAGVKAPYVLTFADTASRDSFVDSLNKIIDQLKATSRMLIDVPATYYSDVEKEGIRGVFNATKDGIIYMTPKNIQLSALLINMIAYRQINPEPVGEDTIKMMNITSSTKKGFPITIQFDSKRDMILSQLQNLINETNTNIDINNEDPVSLKAQDESSEDNHQDGEAGEDTFTEFPSFVLETKSGESEEEILFNEEAKLYIISKDQWLFLGAGEFHIDYSQNRYRIVMRRGPSKIISINQWITKELRPQMLANCFFQFLGHVNQLEKPMPVLVKFNSIESLEIVDFLVNTAINAAE</sequence>
<protein>
    <submittedName>
        <fullName evidence="3">RanBP1 domain containing protein</fullName>
    </submittedName>
</protein>
<dbReference type="EMBL" id="DS113702">
    <property type="protein sequence ID" value="EAX97748.1"/>
    <property type="molecule type" value="Genomic_DNA"/>
</dbReference>
<dbReference type="RefSeq" id="XP_001310678.1">
    <property type="nucleotide sequence ID" value="XM_001310677.1"/>
</dbReference>
<dbReference type="PANTHER" id="PTHR23138:SF87">
    <property type="entry name" value="E3 SUMO-PROTEIN LIGASE RANBP2"/>
    <property type="match status" value="1"/>
</dbReference>
<dbReference type="InParanoid" id="A2FBG1"/>
<evidence type="ECO:0000313" key="4">
    <source>
        <dbReference type="Proteomes" id="UP000001542"/>
    </source>
</evidence>
<dbReference type="PANTHER" id="PTHR23138">
    <property type="entry name" value="RAN BINDING PROTEIN"/>
    <property type="match status" value="1"/>
</dbReference>
<dbReference type="VEuPathDB" id="TrichDB:TVAGG3_1006590"/>
<organism evidence="3 4">
    <name type="scientific">Trichomonas vaginalis (strain ATCC PRA-98 / G3)</name>
    <dbReference type="NCBI Taxonomy" id="412133"/>
    <lineage>
        <taxon>Eukaryota</taxon>
        <taxon>Metamonada</taxon>
        <taxon>Parabasalia</taxon>
        <taxon>Trichomonadida</taxon>
        <taxon>Trichomonadidae</taxon>
        <taxon>Trichomonas</taxon>
    </lineage>
</organism>
<name>A2FBG1_TRIV3</name>
<proteinExistence type="predicted"/>
<feature type="domain" description="RanBD1" evidence="2">
    <location>
        <begin position="252"/>
        <end position="329"/>
    </location>
</feature>